<name>A0A947D2H7_HYDSH</name>
<protein>
    <submittedName>
        <fullName evidence="2">DUF1641 domain-containing protein</fullName>
    </submittedName>
</protein>
<feature type="compositionally biased region" description="Low complexity" evidence="1">
    <location>
        <begin position="16"/>
        <end position="60"/>
    </location>
</feature>
<dbReference type="AlphaFoldDB" id="A0A947D2H7"/>
<organism evidence="2 3">
    <name type="scientific">Hydrogenibacillus schlegelii</name>
    <name type="common">Bacillus schlegelii</name>
    <dbReference type="NCBI Taxonomy" id="1484"/>
    <lineage>
        <taxon>Bacteria</taxon>
        <taxon>Bacillati</taxon>
        <taxon>Bacillota</taxon>
        <taxon>Bacilli</taxon>
        <taxon>Bacillales</taxon>
        <taxon>Bacillales Family X. Incertae Sedis</taxon>
        <taxon>Hydrogenibacillus</taxon>
    </lineage>
</organism>
<evidence type="ECO:0000313" key="2">
    <source>
        <dbReference type="EMBL" id="MBT9281643.1"/>
    </source>
</evidence>
<evidence type="ECO:0000256" key="1">
    <source>
        <dbReference type="SAM" id="MobiDB-lite"/>
    </source>
</evidence>
<accession>A0A947D2H7</accession>
<comment type="caution">
    <text evidence="2">The sequence shown here is derived from an EMBL/GenBank/DDBJ whole genome shotgun (WGS) entry which is preliminary data.</text>
</comment>
<evidence type="ECO:0000313" key="3">
    <source>
        <dbReference type="Proteomes" id="UP000748108"/>
    </source>
</evidence>
<dbReference type="Pfam" id="PF07849">
    <property type="entry name" value="DUF1641"/>
    <property type="match status" value="1"/>
</dbReference>
<dbReference type="Proteomes" id="UP000748108">
    <property type="component" value="Unassembled WGS sequence"/>
</dbReference>
<dbReference type="InterPro" id="IPR012440">
    <property type="entry name" value="DUF1641"/>
</dbReference>
<proteinExistence type="predicted"/>
<dbReference type="EMBL" id="JAHHQF010000040">
    <property type="protein sequence ID" value="MBT9281643.1"/>
    <property type="molecule type" value="Genomic_DNA"/>
</dbReference>
<sequence>MRRRPTRRPAELQTLSSPSGGAGAPMPSSGEAAAGAPKEQRTGDPAAAGRPERAPSAAPAEGREVFDVQAGRKAFDDRESQKTLDDREARETFDSRIEAEPVAVDGRGPWDVLDAAERAALVSALRRLARLERSGTLAAFGELLDAAFVLKSALTPLDAGEQARRLVRLVEFLDDAQQRGLGAAGRRALEAVDAAEAELEHVTEDGRAPGLFSLLRLARDPAVREGMFFALAFLKHFRELGLPPDRFALASDADDGDADRR</sequence>
<reference evidence="2" key="1">
    <citation type="journal article" date="2021" name="Microbiology">
        <title>Metagenomic Analysis of the Microbial Community in the Underground Coal Fire Area (Kemerovo Region, Russia) Revealed Predominance of Thermophilic Members of the Phyla Deinococcus-thermus, Aquificae, and Firmicutes.</title>
        <authorList>
            <person name="Kadnikov V."/>
            <person name="Mardanov A.V."/>
            <person name="Beletsky A.V."/>
            <person name="Karnachuk O.V."/>
            <person name="Ravin N.V."/>
        </authorList>
    </citation>
    <scope>NUCLEOTIDE SEQUENCE</scope>
    <source>
        <strain evidence="2">RBS10-49</strain>
    </source>
</reference>
<feature type="region of interest" description="Disordered" evidence="1">
    <location>
        <begin position="1"/>
        <end position="92"/>
    </location>
</feature>
<feature type="compositionally biased region" description="Basic and acidic residues" evidence="1">
    <location>
        <begin position="73"/>
        <end position="92"/>
    </location>
</feature>
<gene>
    <name evidence="2" type="ORF">KM312_03100</name>
</gene>